<protein>
    <submittedName>
        <fullName evidence="2">Uncharacterized protein</fullName>
    </submittedName>
</protein>
<dbReference type="EMBL" id="ANOF01000044">
    <property type="protein sequence ID" value="EMI28125.1"/>
    <property type="molecule type" value="Genomic_DNA"/>
</dbReference>
<dbReference type="Proteomes" id="UP000011996">
    <property type="component" value="Unassembled WGS sequence"/>
</dbReference>
<sequence length="41" mass="4566">MDPTTKGMLRDHGICLWVAKRKHAPDTTSKLQASESIGKTR</sequence>
<evidence type="ECO:0000256" key="1">
    <source>
        <dbReference type="SAM" id="MobiDB-lite"/>
    </source>
</evidence>
<evidence type="ECO:0000313" key="3">
    <source>
        <dbReference type="Proteomes" id="UP000011996"/>
    </source>
</evidence>
<dbReference type="AlphaFoldDB" id="M5S9E9"/>
<organism evidence="2 3">
    <name type="scientific">Rhodopirellula europaea SH398</name>
    <dbReference type="NCBI Taxonomy" id="1263868"/>
    <lineage>
        <taxon>Bacteria</taxon>
        <taxon>Pseudomonadati</taxon>
        <taxon>Planctomycetota</taxon>
        <taxon>Planctomycetia</taxon>
        <taxon>Pirellulales</taxon>
        <taxon>Pirellulaceae</taxon>
        <taxon>Rhodopirellula</taxon>
    </lineage>
</organism>
<comment type="caution">
    <text evidence="2">The sequence shown here is derived from an EMBL/GenBank/DDBJ whole genome shotgun (WGS) entry which is preliminary data.</text>
</comment>
<feature type="compositionally biased region" description="Polar residues" evidence="1">
    <location>
        <begin position="26"/>
        <end position="41"/>
    </location>
</feature>
<feature type="region of interest" description="Disordered" evidence="1">
    <location>
        <begin position="22"/>
        <end position="41"/>
    </location>
</feature>
<reference evidence="2 3" key="1">
    <citation type="journal article" date="2013" name="Mar. Genomics">
        <title>Expression of sulfatases in Rhodopirellula baltica and the diversity of sulfatases in the genus Rhodopirellula.</title>
        <authorList>
            <person name="Wegner C.E."/>
            <person name="Richter-Heitmann T."/>
            <person name="Klindworth A."/>
            <person name="Klockow C."/>
            <person name="Richter M."/>
            <person name="Achstetter T."/>
            <person name="Glockner F.O."/>
            <person name="Harder J."/>
        </authorList>
    </citation>
    <scope>NUCLEOTIDE SEQUENCE [LARGE SCALE GENOMIC DNA]</scope>
    <source>
        <strain evidence="2 3">SH398</strain>
    </source>
</reference>
<accession>M5S9E9</accession>
<dbReference type="STRING" id="1263868.RESH_01236"/>
<proteinExistence type="predicted"/>
<name>M5S9E9_9BACT</name>
<gene>
    <name evidence="2" type="ORF">RESH_01236</name>
</gene>
<evidence type="ECO:0000313" key="2">
    <source>
        <dbReference type="EMBL" id="EMI28125.1"/>
    </source>
</evidence>